<keyword evidence="1" id="KW-0472">Membrane</keyword>
<accession>A0ABM8FX37</accession>
<keyword evidence="3" id="KW-1185">Reference proteome</keyword>
<keyword evidence="1" id="KW-1133">Transmembrane helix</keyword>
<feature type="transmembrane region" description="Helical" evidence="1">
    <location>
        <begin position="123"/>
        <end position="140"/>
    </location>
</feature>
<dbReference type="Proteomes" id="UP001321543">
    <property type="component" value="Chromosome"/>
</dbReference>
<evidence type="ECO:0000256" key="1">
    <source>
        <dbReference type="SAM" id="Phobius"/>
    </source>
</evidence>
<dbReference type="RefSeq" id="WP_286300623.1">
    <property type="nucleotide sequence ID" value="NZ_AP027728.1"/>
</dbReference>
<evidence type="ECO:0000313" key="3">
    <source>
        <dbReference type="Proteomes" id="UP001321543"/>
    </source>
</evidence>
<protein>
    <recommendedName>
        <fullName evidence="4">Integral membrane protein</fullName>
    </recommendedName>
</protein>
<reference evidence="3" key="1">
    <citation type="journal article" date="2019" name="Int. J. Syst. Evol. Microbiol.">
        <title>The Global Catalogue of Microorganisms (GCM) 10K type strain sequencing project: providing services to taxonomists for standard genome sequencing and annotation.</title>
        <authorList>
            <consortium name="The Broad Institute Genomics Platform"/>
            <consortium name="The Broad Institute Genome Sequencing Center for Infectious Disease"/>
            <person name="Wu L."/>
            <person name="Ma J."/>
        </authorList>
    </citation>
    <scope>NUCLEOTIDE SEQUENCE [LARGE SCALE GENOMIC DNA]</scope>
    <source>
        <strain evidence="3">NBRC 106310</strain>
    </source>
</reference>
<feature type="transmembrane region" description="Helical" evidence="1">
    <location>
        <begin position="12"/>
        <end position="30"/>
    </location>
</feature>
<organism evidence="2 3">
    <name type="scientific">Microbacterium suwonense</name>
    <dbReference type="NCBI Taxonomy" id="683047"/>
    <lineage>
        <taxon>Bacteria</taxon>
        <taxon>Bacillati</taxon>
        <taxon>Actinomycetota</taxon>
        <taxon>Actinomycetes</taxon>
        <taxon>Micrococcales</taxon>
        <taxon>Microbacteriaceae</taxon>
        <taxon>Microbacterium</taxon>
    </lineage>
</organism>
<sequence length="204" mass="21562">MRPSRKIPLLRGFVGATVATFVALASHVWTGGAMPGMLGIAVPWLLSLTVCTLLAGRRLSLLRLSVSVLLSQLLFHALFVLGSITPTGVLTPHVHGLAGGFGPGGFEPGALGPGTAVLVPQGAGMWFGHLAAGVLTIVLLHRGELIVRALLAAASAVSAWLRRILLVPTRAQRPASRRWTVLVAPIIRRARLDAMRRRGPPRLV</sequence>
<name>A0ABM8FX37_9MICO</name>
<feature type="transmembrane region" description="Helical" evidence="1">
    <location>
        <begin position="36"/>
        <end position="55"/>
    </location>
</feature>
<keyword evidence="1" id="KW-0812">Transmembrane</keyword>
<evidence type="ECO:0008006" key="4">
    <source>
        <dbReference type="Google" id="ProtNLM"/>
    </source>
</evidence>
<proteinExistence type="predicted"/>
<evidence type="ECO:0000313" key="2">
    <source>
        <dbReference type="EMBL" id="BDZ40119.1"/>
    </source>
</evidence>
<gene>
    <name evidence="2" type="ORF">GCM10025863_27330</name>
</gene>
<dbReference type="EMBL" id="AP027728">
    <property type="protein sequence ID" value="BDZ40119.1"/>
    <property type="molecule type" value="Genomic_DNA"/>
</dbReference>
<feature type="transmembrane region" description="Helical" evidence="1">
    <location>
        <begin position="62"/>
        <end position="84"/>
    </location>
</feature>